<evidence type="ECO:0000256" key="3">
    <source>
        <dbReference type="ARBA" id="ARBA00022692"/>
    </source>
</evidence>
<feature type="transmembrane region" description="Helical" evidence="6">
    <location>
        <begin position="275"/>
        <end position="297"/>
    </location>
</feature>
<dbReference type="InterPro" id="IPR044770">
    <property type="entry name" value="MFS_spinster-like"/>
</dbReference>
<keyword evidence="5 6" id="KW-0472">Membrane</keyword>
<feature type="transmembrane region" description="Helical" evidence="6">
    <location>
        <begin position="405"/>
        <end position="426"/>
    </location>
</feature>
<name>A0A2W5NX41_9SPHN</name>
<evidence type="ECO:0000313" key="9">
    <source>
        <dbReference type="Proteomes" id="UP000249082"/>
    </source>
</evidence>
<evidence type="ECO:0000259" key="7">
    <source>
        <dbReference type="PROSITE" id="PS50850"/>
    </source>
</evidence>
<evidence type="ECO:0000256" key="4">
    <source>
        <dbReference type="ARBA" id="ARBA00022989"/>
    </source>
</evidence>
<feature type="domain" description="Major facilitator superfamily (MFS) profile" evidence="7">
    <location>
        <begin position="24"/>
        <end position="430"/>
    </location>
</feature>
<feature type="transmembrane region" description="Helical" evidence="6">
    <location>
        <begin position="309"/>
        <end position="331"/>
    </location>
</feature>
<dbReference type="GO" id="GO:0016020">
    <property type="term" value="C:membrane"/>
    <property type="evidence" value="ECO:0007669"/>
    <property type="project" value="UniProtKB-SubCell"/>
</dbReference>
<reference evidence="8 9" key="1">
    <citation type="submission" date="2017-08" db="EMBL/GenBank/DDBJ databases">
        <title>Infants hospitalized years apart are colonized by the same room-sourced microbial strains.</title>
        <authorList>
            <person name="Brooks B."/>
            <person name="Olm M.R."/>
            <person name="Firek B.A."/>
            <person name="Baker R."/>
            <person name="Thomas B.C."/>
            <person name="Morowitz M.J."/>
            <person name="Banfield J.F."/>
        </authorList>
    </citation>
    <scope>NUCLEOTIDE SEQUENCE [LARGE SCALE GENOMIC DNA]</scope>
    <source>
        <strain evidence="8">S2_005_002_R2_33</strain>
    </source>
</reference>
<gene>
    <name evidence="8" type="ORF">DI555_00815</name>
</gene>
<protein>
    <submittedName>
        <fullName evidence="8">MFS transporter</fullName>
    </submittedName>
</protein>
<dbReference type="InterPro" id="IPR020846">
    <property type="entry name" value="MFS_dom"/>
</dbReference>
<feature type="transmembrane region" description="Helical" evidence="6">
    <location>
        <begin position="371"/>
        <end position="393"/>
    </location>
</feature>
<feature type="transmembrane region" description="Helical" evidence="6">
    <location>
        <begin position="118"/>
        <end position="140"/>
    </location>
</feature>
<feature type="transmembrane region" description="Helical" evidence="6">
    <location>
        <begin position="337"/>
        <end position="359"/>
    </location>
</feature>
<dbReference type="PANTHER" id="PTHR23505">
    <property type="entry name" value="SPINSTER"/>
    <property type="match status" value="1"/>
</dbReference>
<dbReference type="PANTHER" id="PTHR23505:SF79">
    <property type="entry name" value="PROTEIN SPINSTER"/>
    <property type="match status" value="1"/>
</dbReference>
<keyword evidence="2" id="KW-0813">Transport</keyword>
<feature type="transmembrane region" description="Helical" evidence="6">
    <location>
        <begin position="94"/>
        <end position="112"/>
    </location>
</feature>
<organism evidence="8 9">
    <name type="scientific">Novosphingobium pentaromativorans</name>
    <dbReference type="NCBI Taxonomy" id="205844"/>
    <lineage>
        <taxon>Bacteria</taxon>
        <taxon>Pseudomonadati</taxon>
        <taxon>Pseudomonadota</taxon>
        <taxon>Alphaproteobacteria</taxon>
        <taxon>Sphingomonadales</taxon>
        <taxon>Sphingomonadaceae</taxon>
        <taxon>Novosphingobium</taxon>
    </lineage>
</organism>
<evidence type="ECO:0000256" key="6">
    <source>
        <dbReference type="SAM" id="Phobius"/>
    </source>
</evidence>
<dbReference type="InterPro" id="IPR011701">
    <property type="entry name" value="MFS"/>
</dbReference>
<dbReference type="Pfam" id="PF07690">
    <property type="entry name" value="MFS_1"/>
    <property type="match status" value="1"/>
</dbReference>
<dbReference type="SUPFAM" id="SSF103473">
    <property type="entry name" value="MFS general substrate transporter"/>
    <property type="match status" value="1"/>
</dbReference>
<dbReference type="Proteomes" id="UP000249082">
    <property type="component" value="Unassembled WGS sequence"/>
</dbReference>
<evidence type="ECO:0000313" key="8">
    <source>
        <dbReference type="EMBL" id="PZQ57504.1"/>
    </source>
</evidence>
<dbReference type="Gene3D" id="1.20.1250.20">
    <property type="entry name" value="MFS general substrate transporter like domains"/>
    <property type="match status" value="1"/>
</dbReference>
<dbReference type="AlphaFoldDB" id="A0A2W5NX41"/>
<feature type="transmembrane region" description="Helical" evidence="6">
    <location>
        <begin position="238"/>
        <end position="263"/>
    </location>
</feature>
<dbReference type="InterPro" id="IPR036259">
    <property type="entry name" value="MFS_trans_sf"/>
</dbReference>
<keyword evidence="3 6" id="KW-0812">Transmembrane</keyword>
<evidence type="ECO:0000256" key="1">
    <source>
        <dbReference type="ARBA" id="ARBA00004141"/>
    </source>
</evidence>
<accession>A0A2W5NX41</accession>
<evidence type="ECO:0000256" key="5">
    <source>
        <dbReference type="ARBA" id="ARBA00023136"/>
    </source>
</evidence>
<keyword evidence="4 6" id="KW-1133">Transmembrane helix</keyword>
<sequence length="446" mass="45986">MAVAGAQVSTAGGLSSPSEWSARALFTVGFLGLTAGVQMSDRGLQAIVLSAIQDSFAVSDATVGALQGLAGVLVGSAVAVPVARLADRHSRKRVLLGLIMAWILLMILSALAPDFPLFFIGRAASGVTEFAMIPIVYSLIPDLAPERHRVAANLVFAALMAAGSSAGYYFGDSLVTAAQSVIPGTLEPWRKAMTLLAFAGLPLLALGFLASDPPRHIAAMDVETNVSLGAFLRERWQAVGLFVGVAGSLMIAVQALNPLIAMALQRRFGTGLAEIGHALGLVTLATSIGCLPVAGMLDRLLRRRMGLAARPLIMGLGAAAAIPCTLLLMSSATLDRALSAVVLFLFLTCTANALVPTMLQDLTPASLRARSFAIWSFVVSVFCAIGPLIAGLLSDLMLGGALLKAISVTAIPALTLSAACAIRSVLRQTGAADGNPAVQEAAHNRG</sequence>
<dbReference type="GO" id="GO:0022857">
    <property type="term" value="F:transmembrane transporter activity"/>
    <property type="evidence" value="ECO:0007669"/>
    <property type="project" value="InterPro"/>
</dbReference>
<dbReference type="PROSITE" id="PS50850">
    <property type="entry name" value="MFS"/>
    <property type="match status" value="1"/>
</dbReference>
<proteinExistence type="predicted"/>
<feature type="transmembrane region" description="Helical" evidence="6">
    <location>
        <begin position="152"/>
        <end position="171"/>
    </location>
</feature>
<feature type="transmembrane region" description="Helical" evidence="6">
    <location>
        <begin position="191"/>
        <end position="210"/>
    </location>
</feature>
<comment type="caution">
    <text evidence="8">The sequence shown here is derived from an EMBL/GenBank/DDBJ whole genome shotgun (WGS) entry which is preliminary data.</text>
</comment>
<evidence type="ECO:0000256" key="2">
    <source>
        <dbReference type="ARBA" id="ARBA00022448"/>
    </source>
</evidence>
<comment type="subcellular location">
    <subcellularLocation>
        <location evidence="1">Membrane</location>
        <topology evidence="1">Multi-pass membrane protein</topology>
    </subcellularLocation>
</comment>
<dbReference type="EMBL" id="QFPX01000001">
    <property type="protein sequence ID" value="PZQ57504.1"/>
    <property type="molecule type" value="Genomic_DNA"/>
</dbReference>